<protein>
    <submittedName>
        <fullName evidence="2">Uncharacterized protein</fullName>
    </submittedName>
</protein>
<keyword evidence="3" id="KW-1185">Reference proteome</keyword>
<name>A0A1L7XJU9_9HELO</name>
<sequence length="114" mass="12146">MASMRVGMSRLSAERSDSDIKSADEGEAQQTSGTTRNSGVNRHADSGDLSDDDVDLPPLEEVLKPRIASTSATKDASENPPASPIYQTAMEASRNDTVTEPQGSLQRLLESPGR</sequence>
<accession>A0A1L7XJU9</accession>
<evidence type="ECO:0000256" key="1">
    <source>
        <dbReference type="SAM" id="MobiDB-lite"/>
    </source>
</evidence>
<organism evidence="2 3">
    <name type="scientific">Phialocephala subalpina</name>
    <dbReference type="NCBI Taxonomy" id="576137"/>
    <lineage>
        <taxon>Eukaryota</taxon>
        <taxon>Fungi</taxon>
        <taxon>Dikarya</taxon>
        <taxon>Ascomycota</taxon>
        <taxon>Pezizomycotina</taxon>
        <taxon>Leotiomycetes</taxon>
        <taxon>Helotiales</taxon>
        <taxon>Mollisiaceae</taxon>
        <taxon>Phialocephala</taxon>
        <taxon>Phialocephala fortinii species complex</taxon>
    </lineage>
</organism>
<feature type="region of interest" description="Disordered" evidence="1">
    <location>
        <begin position="1"/>
        <end position="114"/>
    </location>
</feature>
<dbReference type="Proteomes" id="UP000184330">
    <property type="component" value="Unassembled WGS sequence"/>
</dbReference>
<feature type="compositionally biased region" description="Polar residues" evidence="1">
    <location>
        <begin position="95"/>
        <end position="105"/>
    </location>
</feature>
<dbReference type="AlphaFoldDB" id="A0A1L7XJU9"/>
<feature type="compositionally biased region" description="Polar residues" evidence="1">
    <location>
        <begin position="28"/>
        <end position="40"/>
    </location>
</feature>
<feature type="compositionally biased region" description="Basic and acidic residues" evidence="1">
    <location>
        <begin position="12"/>
        <end position="24"/>
    </location>
</feature>
<evidence type="ECO:0000313" key="2">
    <source>
        <dbReference type="EMBL" id="CZR65331.1"/>
    </source>
</evidence>
<dbReference type="EMBL" id="FJOG01000030">
    <property type="protein sequence ID" value="CZR65331.1"/>
    <property type="molecule type" value="Genomic_DNA"/>
</dbReference>
<evidence type="ECO:0000313" key="3">
    <source>
        <dbReference type="Proteomes" id="UP000184330"/>
    </source>
</evidence>
<proteinExistence type="predicted"/>
<gene>
    <name evidence="2" type="ORF">PAC_15231</name>
</gene>
<reference evidence="2 3" key="1">
    <citation type="submission" date="2016-03" db="EMBL/GenBank/DDBJ databases">
        <authorList>
            <person name="Ploux O."/>
        </authorList>
    </citation>
    <scope>NUCLEOTIDE SEQUENCE [LARGE SCALE GENOMIC DNA]</scope>
    <source>
        <strain evidence="2 3">UAMH 11012</strain>
    </source>
</reference>